<organism evidence="1 2">
    <name type="scientific">Diplocarpon coronariae</name>
    <dbReference type="NCBI Taxonomy" id="2795749"/>
    <lineage>
        <taxon>Eukaryota</taxon>
        <taxon>Fungi</taxon>
        <taxon>Dikarya</taxon>
        <taxon>Ascomycota</taxon>
        <taxon>Pezizomycotina</taxon>
        <taxon>Leotiomycetes</taxon>
        <taxon>Helotiales</taxon>
        <taxon>Drepanopezizaceae</taxon>
        <taxon>Diplocarpon</taxon>
    </lineage>
</organism>
<dbReference type="Gene3D" id="3.50.30.50">
    <property type="entry name" value="Putative cyclase"/>
    <property type="match status" value="1"/>
</dbReference>
<gene>
    <name evidence="1" type="ORF">B2J93_3258</name>
</gene>
<dbReference type="PANTHER" id="PTHR34861:SF11">
    <property type="entry name" value="CYCLASE"/>
    <property type="match status" value="1"/>
</dbReference>
<dbReference type="AlphaFoldDB" id="A0A218Z6F6"/>
<reference evidence="1 2" key="1">
    <citation type="submission" date="2017-04" db="EMBL/GenBank/DDBJ databases">
        <title>Draft genome sequence of Marssonina coronaria NL1: causal agent of apple blotch.</title>
        <authorList>
            <person name="Cheng Q."/>
        </authorList>
    </citation>
    <scope>NUCLEOTIDE SEQUENCE [LARGE SCALE GENOMIC DNA]</scope>
    <source>
        <strain evidence="1 2">NL1</strain>
    </source>
</reference>
<dbReference type="Proteomes" id="UP000242519">
    <property type="component" value="Unassembled WGS sequence"/>
</dbReference>
<evidence type="ECO:0000313" key="2">
    <source>
        <dbReference type="Proteomes" id="UP000242519"/>
    </source>
</evidence>
<evidence type="ECO:0000313" key="1">
    <source>
        <dbReference type="EMBL" id="OWP03637.1"/>
    </source>
</evidence>
<name>A0A218Z6F6_9HELO</name>
<dbReference type="OrthoDB" id="5396at2759"/>
<sequence>MCEVFKVSPKKGDILFIRAGVITEWETFTPTQKREYAPQKEPKHAGVYLKPGEVSVHEYLLADWGTPIGELSDLEALAKLCYELGRYLFFLKFMPLNMPEGVSSPPNAMAIF</sequence>
<accession>A0A218Z6F6</accession>
<dbReference type="PANTHER" id="PTHR34861">
    <property type="match status" value="1"/>
</dbReference>
<dbReference type="InParanoid" id="A0A218Z6F6"/>
<dbReference type="GO" id="GO:0004061">
    <property type="term" value="F:arylformamidase activity"/>
    <property type="evidence" value="ECO:0007669"/>
    <property type="project" value="InterPro"/>
</dbReference>
<dbReference type="GO" id="GO:0019441">
    <property type="term" value="P:L-tryptophan catabolic process to kynurenine"/>
    <property type="evidence" value="ECO:0007669"/>
    <property type="project" value="InterPro"/>
</dbReference>
<protein>
    <submittedName>
        <fullName evidence="1">Uncharacterized protein</fullName>
    </submittedName>
</protein>
<dbReference type="EMBL" id="MZNU01000175">
    <property type="protein sequence ID" value="OWP03637.1"/>
    <property type="molecule type" value="Genomic_DNA"/>
</dbReference>
<comment type="caution">
    <text evidence="1">The sequence shown here is derived from an EMBL/GenBank/DDBJ whole genome shotgun (WGS) entry which is preliminary data.</text>
</comment>
<dbReference type="STRING" id="503106.A0A218Z6F6"/>
<dbReference type="InterPro" id="IPR037175">
    <property type="entry name" value="KFase_sf"/>
</dbReference>
<keyword evidence="2" id="KW-1185">Reference proteome</keyword>
<proteinExistence type="predicted"/>